<name>A0A2Z6IAV1_9BURK</name>
<dbReference type="Gene3D" id="1.10.1130.10">
    <property type="entry name" value="Flavocytochrome C3, Chain A"/>
    <property type="match status" value="1"/>
</dbReference>
<comment type="cofactor">
    <cofactor evidence="1">
        <name>heme c</name>
        <dbReference type="ChEBI" id="CHEBI:61717"/>
    </cofactor>
</comment>
<reference evidence="10 11" key="1">
    <citation type="journal article" date="2018" name="Int. J. Syst. Evol. Microbiol.">
        <title>Mesosutterella multiformis gen. nov., sp. nov., a member of the family Sutterellaceae and Sutterella megalosphaeroides sp. nov., isolated from human faeces.</title>
        <authorList>
            <person name="Sakamoto M."/>
            <person name="Ikeyama N."/>
            <person name="Kunihiro T."/>
            <person name="Iino T."/>
            <person name="Yuki M."/>
            <person name="Ohkuma M."/>
        </authorList>
    </citation>
    <scope>NUCLEOTIDE SEQUENCE [LARGE SCALE GENOMIC DNA]</scope>
    <source>
        <strain evidence="10 11">6FBBBH3</strain>
    </source>
</reference>
<dbReference type="KEGG" id="sutt:SUTMEG_15440"/>
<evidence type="ECO:0000313" key="11">
    <source>
        <dbReference type="Proteomes" id="UP000271003"/>
    </source>
</evidence>
<sequence length="111" mass="12041">MMKHIATLAVALTLAAGSAFAADHSLADRHVARGLECASCHKTAPAPGAVVKKDACKTCHNYDDLAKRTAKLEPNPHYTHLGDVNCVECHRGHQAPRLMCNDCHKFNIMPK</sequence>
<dbReference type="RefSeq" id="WP_120177237.1">
    <property type="nucleotide sequence ID" value="NZ_AP018786.1"/>
</dbReference>
<evidence type="ECO:0000256" key="4">
    <source>
        <dbReference type="ARBA" id="ARBA00022617"/>
    </source>
</evidence>
<gene>
    <name evidence="10" type="ORF">SUTMEG_15440</name>
</gene>
<evidence type="ECO:0000256" key="6">
    <source>
        <dbReference type="ARBA" id="ARBA00022982"/>
    </source>
</evidence>
<organism evidence="10 11">
    <name type="scientific">Sutterella megalosphaeroides</name>
    <dbReference type="NCBI Taxonomy" id="2494234"/>
    <lineage>
        <taxon>Bacteria</taxon>
        <taxon>Pseudomonadati</taxon>
        <taxon>Pseudomonadota</taxon>
        <taxon>Betaproteobacteria</taxon>
        <taxon>Burkholderiales</taxon>
        <taxon>Sutterellaceae</taxon>
        <taxon>Sutterella</taxon>
    </lineage>
</organism>
<keyword evidence="8" id="KW-0732">Signal</keyword>
<feature type="signal peptide" evidence="8">
    <location>
        <begin position="1"/>
        <end position="21"/>
    </location>
</feature>
<comment type="subcellular location">
    <subcellularLocation>
        <location evidence="2">Cell envelope</location>
    </subcellularLocation>
</comment>
<feature type="domain" description="Tetrahaem cytochrome" evidence="9">
    <location>
        <begin position="30"/>
        <end position="105"/>
    </location>
</feature>
<evidence type="ECO:0000256" key="3">
    <source>
        <dbReference type="ARBA" id="ARBA00022448"/>
    </source>
</evidence>
<protein>
    <recommendedName>
        <fullName evidence="9">Tetrahaem cytochrome domain-containing protein</fullName>
    </recommendedName>
</protein>
<dbReference type="InterPro" id="IPR012286">
    <property type="entry name" value="Tetrahaem_cytochrome"/>
</dbReference>
<keyword evidence="6" id="KW-0249">Electron transport</keyword>
<dbReference type="GO" id="GO:0046872">
    <property type="term" value="F:metal ion binding"/>
    <property type="evidence" value="ECO:0007669"/>
    <property type="project" value="UniProtKB-KW"/>
</dbReference>
<feature type="chain" id="PRO_5016322559" description="Tetrahaem cytochrome domain-containing protein" evidence="8">
    <location>
        <begin position="22"/>
        <end position="111"/>
    </location>
</feature>
<dbReference type="Pfam" id="PF14537">
    <property type="entry name" value="Cytochrom_c3_2"/>
    <property type="match status" value="1"/>
</dbReference>
<keyword evidence="3" id="KW-0813">Transport</keyword>
<dbReference type="InterPro" id="IPR036280">
    <property type="entry name" value="Multihaem_cyt_sf"/>
</dbReference>
<evidence type="ECO:0000256" key="2">
    <source>
        <dbReference type="ARBA" id="ARBA00004196"/>
    </source>
</evidence>
<dbReference type="OrthoDB" id="5397337at2"/>
<dbReference type="EMBL" id="AP018786">
    <property type="protein sequence ID" value="BBF23653.1"/>
    <property type="molecule type" value="Genomic_DNA"/>
</dbReference>
<accession>A0A2Z6IAV1</accession>
<evidence type="ECO:0000256" key="8">
    <source>
        <dbReference type="SAM" id="SignalP"/>
    </source>
</evidence>
<dbReference type="AlphaFoldDB" id="A0A2Z6IAV1"/>
<evidence type="ECO:0000259" key="9">
    <source>
        <dbReference type="Pfam" id="PF14537"/>
    </source>
</evidence>
<evidence type="ECO:0000256" key="1">
    <source>
        <dbReference type="ARBA" id="ARBA00001926"/>
    </source>
</evidence>
<evidence type="ECO:0000256" key="7">
    <source>
        <dbReference type="ARBA" id="ARBA00023004"/>
    </source>
</evidence>
<keyword evidence="11" id="KW-1185">Reference proteome</keyword>
<keyword evidence="7" id="KW-0408">Iron</keyword>
<dbReference type="Proteomes" id="UP000271003">
    <property type="component" value="Chromosome"/>
</dbReference>
<keyword evidence="4" id="KW-0349">Heme</keyword>
<proteinExistence type="predicted"/>
<keyword evidence="5" id="KW-0479">Metal-binding</keyword>
<evidence type="ECO:0000313" key="10">
    <source>
        <dbReference type="EMBL" id="BBF23653.1"/>
    </source>
</evidence>
<dbReference type="SUPFAM" id="SSF48695">
    <property type="entry name" value="Multiheme cytochromes"/>
    <property type="match status" value="1"/>
</dbReference>
<dbReference type="GO" id="GO:0030313">
    <property type="term" value="C:cell envelope"/>
    <property type="evidence" value="ECO:0007669"/>
    <property type="project" value="UniProtKB-SubCell"/>
</dbReference>
<evidence type="ECO:0000256" key="5">
    <source>
        <dbReference type="ARBA" id="ARBA00022723"/>
    </source>
</evidence>